<reference evidence="1 2" key="1">
    <citation type="journal article" date="2016" name="Nat. Commun.">
        <title>Thousands of microbial genomes shed light on interconnected biogeochemical processes in an aquifer system.</title>
        <authorList>
            <person name="Anantharaman K."/>
            <person name="Brown C.T."/>
            <person name="Hug L.A."/>
            <person name="Sharon I."/>
            <person name="Castelle C.J."/>
            <person name="Probst A.J."/>
            <person name="Thomas B.C."/>
            <person name="Singh A."/>
            <person name="Wilkins M.J."/>
            <person name="Karaoz U."/>
            <person name="Brodie E.L."/>
            <person name="Williams K.H."/>
            <person name="Hubbard S.S."/>
            <person name="Banfield J.F."/>
        </authorList>
    </citation>
    <scope>NUCLEOTIDE SEQUENCE [LARGE SCALE GENOMIC DNA]</scope>
</reference>
<accession>A0A1F2WT78</accession>
<dbReference type="Proteomes" id="UP000177876">
    <property type="component" value="Unassembled WGS sequence"/>
</dbReference>
<proteinExistence type="predicted"/>
<dbReference type="AlphaFoldDB" id="A0A1F2WT78"/>
<sequence>MLEVTVCPECGVPHLFNVEISWLNNGDIVQRQNLNARAAFIECENLDPLFKNIGDIIGMPIERLVINITARGSERFNSANMPKQLVEMIRSKQIDIVPIAEAIGMRGQIMGYGKHEWIDYRYENDEDDFSVQRITAPFSVALIAGSYAGALSAAVGGEHGVSYKEEEPGVYQFRTHWDKYQEELKKRMAIVPYNHQEGDLALEPCPSCSGPKALSVYEWLPDQGQIKHRLSGHRMALLGPQLMDPVFSALQDELGDTIPETVVEAQRRFVRTGFDFSDFMGSEDNFRAGLALRGLGNLQSFKMAGKGVRMELDNACLPLLLLGFVQGTFELAFNIESNIEWDLAEDGRLELELSPK</sequence>
<comment type="caution">
    <text evidence="1">The sequence shown here is derived from an EMBL/GenBank/DDBJ whole genome shotgun (WGS) entry which is preliminary data.</text>
</comment>
<dbReference type="STRING" id="1797197.A2Y75_02115"/>
<dbReference type="EMBL" id="MELK01000006">
    <property type="protein sequence ID" value="OFW60104.1"/>
    <property type="molecule type" value="Genomic_DNA"/>
</dbReference>
<protein>
    <submittedName>
        <fullName evidence="1">Uncharacterized protein</fullName>
    </submittedName>
</protein>
<gene>
    <name evidence="1" type="ORF">A2Y75_02115</name>
</gene>
<evidence type="ECO:0000313" key="2">
    <source>
        <dbReference type="Proteomes" id="UP000177876"/>
    </source>
</evidence>
<evidence type="ECO:0000313" key="1">
    <source>
        <dbReference type="EMBL" id="OFW60104.1"/>
    </source>
</evidence>
<organism evidence="1 2">
    <name type="scientific">Candidatus Solincola sediminis</name>
    <dbReference type="NCBI Taxonomy" id="1797199"/>
    <lineage>
        <taxon>Bacteria</taxon>
        <taxon>Bacillati</taxon>
        <taxon>Actinomycetota</taxon>
        <taxon>Candidatus Geothermincolia</taxon>
        <taxon>Candidatus Geothermincolales</taxon>
        <taxon>Candidatus Geothermincolaceae</taxon>
        <taxon>Candidatus Solincola</taxon>
    </lineage>
</organism>
<name>A0A1F2WT78_9ACTN</name>